<dbReference type="GO" id="GO:0031250">
    <property type="term" value="C:anaerobic ribonucleoside-triphosphate reductase complex"/>
    <property type="evidence" value="ECO:0007669"/>
    <property type="project" value="TreeGrafter"/>
</dbReference>
<dbReference type="GO" id="GO:0009265">
    <property type="term" value="P:2'-deoxyribonucleotide biosynthetic process"/>
    <property type="evidence" value="ECO:0007669"/>
    <property type="project" value="TreeGrafter"/>
</dbReference>
<evidence type="ECO:0000313" key="5">
    <source>
        <dbReference type="Proteomes" id="UP000051450"/>
    </source>
</evidence>
<evidence type="ECO:0000256" key="1">
    <source>
        <dbReference type="ARBA" id="ARBA00022818"/>
    </source>
</evidence>
<dbReference type="Pfam" id="PF13597">
    <property type="entry name" value="NRDD"/>
    <property type="match status" value="1"/>
</dbReference>
<accession>A0A0R1HIN5</accession>
<feature type="domain" description="Glycine radical" evidence="3">
    <location>
        <begin position="588"/>
        <end position="713"/>
    </location>
</feature>
<evidence type="ECO:0000259" key="3">
    <source>
        <dbReference type="PROSITE" id="PS51149"/>
    </source>
</evidence>
<name>A0A0R1HIN5_9LACO</name>
<evidence type="ECO:0000256" key="2">
    <source>
        <dbReference type="PROSITE-ProRule" id="PRU00493"/>
    </source>
</evidence>
<dbReference type="PANTHER" id="PTHR21075:SF0">
    <property type="entry name" value="ANAEROBIC RIBONUCLEOSIDE-TRIPHOSPHATE REDUCTASE"/>
    <property type="match status" value="1"/>
</dbReference>
<dbReference type="OrthoDB" id="9804622at2"/>
<sequence>MKNDNSILKIKGPIIFVKRDGRKVKFLMRKVMGSTLERLHSSQERDQFKTLMLTKLNDRHSVDASTMFNLIVDVYKELGYGDALHNYQEYRTRDELRWREQTDPADRLEKLLHKDSTIIHENANKDSNVFNTQRDLTAGTVGKTLGLKLMPESIAKAHLRGSIHYHDLDYTPWSPMTNCCLIDFKEMLTHGFKIGNAEVESPHSIQTATAQMAQIIANVASSQYGGCSADRVDELLAPFAQLNYEKHLIDAKEWIPDSDKQMAFAKLKTSKDIYDAMQGLEYEINTLFSSQGQTPFTTLGFGLGESWIEREIQIAILKIRIKGLGREHRTAIFPKLVFTIKKDLNLKPGDPNYDIKALAVDCATKRMYPDILMYDKIKELTGSFKVPMGCRSFLQGWKDENGNEVNSGRMNLGVVTVNLPRIALESHGDIDLFWDIFREKIQLCKEALVFKANRVKEAVPENAPILYQHGAFGKRLKTDGNVDDLFLHRRATISLGYIGLYEVGTVFFGPNWEKNEEAHKFTVDILKRLKDYCSDWSEEYDYHFSVYSTPSESLTDRFCTLDTEKFGEIKDITAKEYYTNSFHYDVRKNPTPFEKLSFEMAYPKYASGGFIHYCEYPNLRQNPKALEAVWDWAYDKIGYLGTNTPIDHCYQCGFDGEFNPTERGFECPKCQNHDPKTCDVVKRTCGYLGNPQQRPMVHGRHKEIASRVKNMSLGMVDDGTTKEN</sequence>
<dbReference type="EMBL" id="AZDI01000009">
    <property type="protein sequence ID" value="KRK45353.1"/>
    <property type="molecule type" value="Genomic_DNA"/>
</dbReference>
<evidence type="ECO:0000313" key="4">
    <source>
        <dbReference type="EMBL" id="KRK45353.1"/>
    </source>
</evidence>
<feature type="modified residue" description="Glycine radical" evidence="2">
    <location>
        <position position="686"/>
    </location>
</feature>
<dbReference type="GO" id="GO:0004748">
    <property type="term" value="F:ribonucleoside-diphosphate reductase activity, thioredoxin disulfide as acceptor"/>
    <property type="evidence" value="ECO:0007669"/>
    <property type="project" value="TreeGrafter"/>
</dbReference>
<dbReference type="AlphaFoldDB" id="A0A0R1HIN5"/>
<dbReference type="CDD" id="cd01675">
    <property type="entry name" value="RNR_III"/>
    <property type="match status" value="1"/>
</dbReference>
<dbReference type="InterPro" id="IPR001150">
    <property type="entry name" value="Gly_radical"/>
</dbReference>
<dbReference type="PROSITE" id="PS00850">
    <property type="entry name" value="GLY_RADICAL_1"/>
    <property type="match status" value="1"/>
</dbReference>
<dbReference type="GO" id="GO:0008998">
    <property type="term" value="F:ribonucleoside-triphosphate reductase (thioredoxin) activity"/>
    <property type="evidence" value="ECO:0007669"/>
    <property type="project" value="InterPro"/>
</dbReference>
<dbReference type="STRING" id="1423719.FC66_GL001469"/>
<comment type="caution">
    <text evidence="4">The sequence shown here is derived from an EMBL/GenBank/DDBJ whole genome shotgun (WGS) entry which is preliminary data.</text>
</comment>
<dbReference type="PANTHER" id="PTHR21075">
    <property type="entry name" value="ANAEROBIC RIBONUCLEOSIDE-TRIPHOSPHATE REDUCTASE"/>
    <property type="match status" value="1"/>
</dbReference>
<dbReference type="Gene3D" id="3.20.70.20">
    <property type="match status" value="1"/>
</dbReference>
<dbReference type="PROSITE" id="PS51149">
    <property type="entry name" value="GLY_RADICAL_2"/>
    <property type="match status" value="1"/>
</dbReference>
<proteinExistence type="predicted"/>
<dbReference type="InterPro" id="IPR019777">
    <property type="entry name" value="Form_AcTrfase_GR_CS"/>
</dbReference>
<reference evidence="4 5" key="1">
    <citation type="journal article" date="2015" name="Genome Announc.">
        <title>Expanding the biotechnology potential of lactobacilli through comparative genomics of 213 strains and associated genera.</title>
        <authorList>
            <person name="Sun Z."/>
            <person name="Harris H.M."/>
            <person name="McCann A."/>
            <person name="Guo C."/>
            <person name="Argimon S."/>
            <person name="Zhang W."/>
            <person name="Yang X."/>
            <person name="Jeffery I.B."/>
            <person name="Cooney J.C."/>
            <person name="Kagawa T.F."/>
            <person name="Liu W."/>
            <person name="Song Y."/>
            <person name="Salvetti E."/>
            <person name="Wrobel A."/>
            <person name="Rasinkangas P."/>
            <person name="Parkhill J."/>
            <person name="Rea M.C."/>
            <person name="O'Sullivan O."/>
            <person name="Ritari J."/>
            <person name="Douillard F.P."/>
            <person name="Paul Ross R."/>
            <person name="Yang R."/>
            <person name="Briner A.E."/>
            <person name="Felis G.E."/>
            <person name="de Vos W.M."/>
            <person name="Barrangou R."/>
            <person name="Klaenhammer T.R."/>
            <person name="Caufield P.W."/>
            <person name="Cui Y."/>
            <person name="Zhang H."/>
            <person name="O'Toole P.W."/>
        </authorList>
    </citation>
    <scope>NUCLEOTIDE SEQUENCE [LARGE SCALE GENOMIC DNA]</scope>
    <source>
        <strain evidence="4 5">DSM 15638</strain>
    </source>
</reference>
<dbReference type="PATRIC" id="fig|1423719.4.peg.1496"/>
<dbReference type="RefSeq" id="WP_057974524.1">
    <property type="nucleotide sequence ID" value="NZ_AZDI01000009.1"/>
</dbReference>
<keyword evidence="5" id="KW-1185">Reference proteome</keyword>
<dbReference type="Proteomes" id="UP000051450">
    <property type="component" value="Unassembled WGS sequence"/>
</dbReference>
<dbReference type="InterPro" id="IPR012833">
    <property type="entry name" value="NrdD"/>
</dbReference>
<dbReference type="NCBIfam" id="NF006732">
    <property type="entry name" value="PRK09263.1"/>
    <property type="match status" value="1"/>
</dbReference>
<gene>
    <name evidence="4" type="ORF">FC66_GL001469</name>
</gene>
<dbReference type="NCBIfam" id="TIGR02487">
    <property type="entry name" value="NrdD"/>
    <property type="match status" value="1"/>
</dbReference>
<keyword evidence="1 2" id="KW-0556">Organic radical</keyword>
<dbReference type="GO" id="GO:0006260">
    <property type="term" value="P:DNA replication"/>
    <property type="evidence" value="ECO:0007669"/>
    <property type="project" value="InterPro"/>
</dbReference>
<protein>
    <submittedName>
        <fullName evidence="4">Anaerobic ribonucleoside triphosphate reductase</fullName>
    </submittedName>
</protein>
<dbReference type="SUPFAM" id="SSF51998">
    <property type="entry name" value="PFL-like glycyl radical enzymes"/>
    <property type="match status" value="1"/>
</dbReference>
<organism evidence="4 5">
    <name type="scientific">Dellaglioa algida DSM 15638</name>
    <dbReference type="NCBI Taxonomy" id="1423719"/>
    <lineage>
        <taxon>Bacteria</taxon>
        <taxon>Bacillati</taxon>
        <taxon>Bacillota</taxon>
        <taxon>Bacilli</taxon>
        <taxon>Lactobacillales</taxon>
        <taxon>Lactobacillaceae</taxon>
        <taxon>Dellaglioa</taxon>
    </lineage>
</organism>